<dbReference type="CDD" id="cd03019">
    <property type="entry name" value="DsbA_DsbA"/>
    <property type="match status" value="1"/>
</dbReference>
<evidence type="ECO:0000259" key="9">
    <source>
        <dbReference type="PROSITE" id="PS51352"/>
    </source>
</evidence>
<comment type="caution">
    <text evidence="10">The sequence shown here is derived from an EMBL/GenBank/DDBJ whole genome shotgun (WGS) entry which is preliminary data.</text>
</comment>
<keyword evidence="4 8" id="KW-0732">Signal</keyword>
<feature type="domain" description="Thioredoxin" evidence="9">
    <location>
        <begin position="14"/>
        <end position="158"/>
    </location>
</feature>
<sequence>MDRRAFIAQGSALLVAGGAAGAASAQAVFQEGRHYVRLPQSVAVSVPAGKIEVVEFFWYGCPHCNAFEPTLEAWVKKLPADVVFRRVHVGFRPSFEPQQRLALTLETMGLMDSLQRKVFHRIHVEGERLDRPEAIIAWAVANGVDEAKFKEIFNSFGMANRVRQSSKLAEAYKIEGVPALGVHGRFYTSPALAGGDNAPEAVGHGRALQLVDQLILRARKGT</sequence>
<dbReference type="Gene3D" id="3.40.30.10">
    <property type="entry name" value="Glutaredoxin"/>
    <property type="match status" value="1"/>
</dbReference>
<dbReference type="InterPro" id="IPR050824">
    <property type="entry name" value="Thiol_disulfide_DsbA"/>
</dbReference>
<dbReference type="InterPro" id="IPR013766">
    <property type="entry name" value="Thioredoxin_domain"/>
</dbReference>
<keyword evidence="6" id="KW-1015">Disulfide bond</keyword>
<keyword evidence="11" id="KW-1185">Reference proteome</keyword>
<name>A0A318HGT1_9BURK</name>
<evidence type="ECO:0000256" key="2">
    <source>
        <dbReference type="ARBA" id="ARBA00005791"/>
    </source>
</evidence>
<comment type="similarity">
    <text evidence="2">Belongs to the thioredoxin family. DsbA subfamily.</text>
</comment>
<evidence type="ECO:0000256" key="3">
    <source>
        <dbReference type="ARBA" id="ARBA00013831"/>
    </source>
</evidence>
<dbReference type="InterPro" id="IPR017937">
    <property type="entry name" value="Thioredoxin_CS"/>
</dbReference>
<dbReference type="PROSITE" id="PS00194">
    <property type="entry name" value="THIOREDOXIN_1"/>
    <property type="match status" value="1"/>
</dbReference>
<organism evidence="10 11">
    <name type="scientific">Sphaerotilus hippei</name>
    <dbReference type="NCBI Taxonomy" id="744406"/>
    <lineage>
        <taxon>Bacteria</taxon>
        <taxon>Pseudomonadati</taxon>
        <taxon>Pseudomonadota</taxon>
        <taxon>Betaproteobacteria</taxon>
        <taxon>Burkholderiales</taxon>
        <taxon>Sphaerotilaceae</taxon>
        <taxon>Sphaerotilus</taxon>
    </lineage>
</organism>
<evidence type="ECO:0000313" key="11">
    <source>
        <dbReference type="Proteomes" id="UP000247811"/>
    </source>
</evidence>
<evidence type="ECO:0000256" key="6">
    <source>
        <dbReference type="ARBA" id="ARBA00023157"/>
    </source>
</evidence>
<feature type="chain" id="PRO_5016272565" description="Thiol:disulfide interchange protein DsbA" evidence="8">
    <location>
        <begin position="28"/>
        <end position="222"/>
    </location>
</feature>
<dbReference type="GO" id="GO:0015036">
    <property type="term" value="F:disulfide oxidoreductase activity"/>
    <property type="evidence" value="ECO:0007669"/>
    <property type="project" value="UniProtKB-ARBA"/>
</dbReference>
<reference evidence="10 11" key="1">
    <citation type="submission" date="2018-05" db="EMBL/GenBank/DDBJ databases">
        <title>Genomic Encyclopedia of Type Strains, Phase IV (KMG-IV): sequencing the most valuable type-strain genomes for metagenomic binning, comparative biology and taxonomic classification.</title>
        <authorList>
            <person name="Goeker M."/>
        </authorList>
    </citation>
    <scope>NUCLEOTIDE SEQUENCE [LARGE SCALE GENOMIC DNA]</scope>
    <source>
        <strain evidence="10 11">DSM 566</strain>
    </source>
</reference>
<dbReference type="GO" id="GO:0042597">
    <property type="term" value="C:periplasmic space"/>
    <property type="evidence" value="ECO:0007669"/>
    <property type="project" value="UniProtKB-SubCell"/>
</dbReference>
<evidence type="ECO:0000256" key="4">
    <source>
        <dbReference type="ARBA" id="ARBA00022729"/>
    </source>
</evidence>
<gene>
    <name evidence="10" type="ORF">C7444_10182</name>
</gene>
<feature type="signal peptide" evidence="8">
    <location>
        <begin position="1"/>
        <end position="27"/>
    </location>
</feature>
<keyword evidence="5" id="KW-0574">Periplasm</keyword>
<dbReference type="OrthoDB" id="9784896at2"/>
<dbReference type="InterPro" id="IPR023205">
    <property type="entry name" value="DsbA/DsbL"/>
</dbReference>
<evidence type="ECO:0000256" key="5">
    <source>
        <dbReference type="ARBA" id="ARBA00022764"/>
    </source>
</evidence>
<dbReference type="AlphaFoldDB" id="A0A318HGT1"/>
<protein>
    <recommendedName>
        <fullName evidence="3">Thiol:disulfide interchange protein DsbA</fullName>
    </recommendedName>
</protein>
<proteinExistence type="inferred from homology"/>
<dbReference type="RefSeq" id="WP_110398848.1">
    <property type="nucleotide sequence ID" value="NZ_QJJS01000001.1"/>
</dbReference>
<evidence type="ECO:0000256" key="1">
    <source>
        <dbReference type="ARBA" id="ARBA00004418"/>
    </source>
</evidence>
<dbReference type="Pfam" id="PF01323">
    <property type="entry name" value="DSBA"/>
    <property type="match status" value="1"/>
</dbReference>
<comment type="subcellular location">
    <subcellularLocation>
        <location evidence="1">Periplasm</location>
    </subcellularLocation>
</comment>
<accession>A0A318HGT1</accession>
<dbReference type="InterPro" id="IPR001853">
    <property type="entry name" value="DSBA-like_thioredoxin_dom"/>
</dbReference>
<dbReference type="PROSITE" id="PS51352">
    <property type="entry name" value="THIOREDOXIN_2"/>
    <property type="match status" value="1"/>
</dbReference>
<dbReference type="Proteomes" id="UP000247811">
    <property type="component" value="Unassembled WGS sequence"/>
</dbReference>
<dbReference type="SUPFAM" id="SSF52833">
    <property type="entry name" value="Thioredoxin-like"/>
    <property type="match status" value="1"/>
</dbReference>
<dbReference type="PANTHER" id="PTHR35891:SF3">
    <property type="entry name" value="THIOL:DISULFIDE INTERCHANGE PROTEIN DSBL"/>
    <property type="match status" value="1"/>
</dbReference>
<dbReference type="InterPro" id="IPR036249">
    <property type="entry name" value="Thioredoxin-like_sf"/>
</dbReference>
<evidence type="ECO:0000256" key="8">
    <source>
        <dbReference type="SAM" id="SignalP"/>
    </source>
</evidence>
<evidence type="ECO:0000256" key="7">
    <source>
        <dbReference type="ARBA" id="ARBA00023284"/>
    </source>
</evidence>
<dbReference type="EMBL" id="QJJS01000001">
    <property type="protein sequence ID" value="PXW99253.1"/>
    <property type="molecule type" value="Genomic_DNA"/>
</dbReference>
<dbReference type="PANTHER" id="PTHR35891">
    <property type="entry name" value="THIOL:DISULFIDE INTERCHANGE PROTEIN DSBA"/>
    <property type="match status" value="1"/>
</dbReference>
<evidence type="ECO:0000313" key="10">
    <source>
        <dbReference type="EMBL" id="PXW99253.1"/>
    </source>
</evidence>
<keyword evidence="7" id="KW-0676">Redox-active center</keyword>